<reference evidence="1" key="1">
    <citation type="journal article" date="2020" name="Stud. Mycol.">
        <title>101 Dothideomycetes genomes: a test case for predicting lifestyles and emergence of pathogens.</title>
        <authorList>
            <person name="Haridas S."/>
            <person name="Albert R."/>
            <person name="Binder M."/>
            <person name="Bloem J."/>
            <person name="Labutti K."/>
            <person name="Salamov A."/>
            <person name="Andreopoulos B."/>
            <person name="Baker S."/>
            <person name="Barry K."/>
            <person name="Bills G."/>
            <person name="Bluhm B."/>
            <person name="Cannon C."/>
            <person name="Castanera R."/>
            <person name="Culley D."/>
            <person name="Daum C."/>
            <person name="Ezra D."/>
            <person name="Gonzalez J."/>
            <person name="Henrissat B."/>
            <person name="Kuo A."/>
            <person name="Liang C."/>
            <person name="Lipzen A."/>
            <person name="Lutzoni F."/>
            <person name="Magnuson J."/>
            <person name="Mondo S."/>
            <person name="Nolan M."/>
            <person name="Ohm R."/>
            <person name="Pangilinan J."/>
            <person name="Park H.-J."/>
            <person name="Ramirez L."/>
            <person name="Alfaro M."/>
            <person name="Sun H."/>
            <person name="Tritt A."/>
            <person name="Yoshinaga Y."/>
            <person name="Zwiers L.-H."/>
            <person name="Turgeon B."/>
            <person name="Goodwin S."/>
            <person name="Spatafora J."/>
            <person name="Crous P."/>
            <person name="Grigoriev I."/>
        </authorList>
    </citation>
    <scope>NUCLEOTIDE SEQUENCE</scope>
    <source>
        <strain evidence="1">CBS 119925</strain>
    </source>
</reference>
<dbReference type="Pfam" id="PF21858">
    <property type="entry name" value="DUF6914"/>
    <property type="match status" value="1"/>
</dbReference>
<gene>
    <name evidence="1" type="ORF">M011DRAFT_212600</name>
</gene>
<proteinExistence type="predicted"/>
<protein>
    <submittedName>
        <fullName evidence="1">Uncharacterized protein</fullName>
    </submittedName>
</protein>
<sequence length="156" mass="17861">MPSNKKRLYIALYPSGPKSETKETVPGYKFHVKNSPLGWTFEEVQVEDVRNTNPLLIRVMIAKIQDEERLTALLRRVPVVQNDPNWRCRSWIADALSEIAKDGSCVGTAELNWEKIEAFARKYVREKTANGRFKSAEDLVGSKPTWDLLEDKETVP</sequence>
<dbReference type="Proteomes" id="UP000799440">
    <property type="component" value="Unassembled WGS sequence"/>
</dbReference>
<evidence type="ECO:0000313" key="2">
    <source>
        <dbReference type="Proteomes" id="UP000799440"/>
    </source>
</evidence>
<accession>A0A6A6V1T7</accession>
<dbReference type="InterPro" id="IPR054208">
    <property type="entry name" value="DUF6914"/>
</dbReference>
<evidence type="ECO:0000313" key="1">
    <source>
        <dbReference type="EMBL" id="KAF2743786.1"/>
    </source>
</evidence>
<organism evidence="1 2">
    <name type="scientific">Sporormia fimetaria CBS 119925</name>
    <dbReference type="NCBI Taxonomy" id="1340428"/>
    <lineage>
        <taxon>Eukaryota</taxon>
        <taxon>Fungi</taxon>
        <taxon>Dikarya</taxon>
        <taxon>Ascomycota</taxon>
        <taxon>Pezizomycotina</taxon>
        <taxon>Dothideomycetes</taxon>
        <taxon>Pleosporomycetidae</taxon>
        <taxon>Pleosporales</taxon>
        <taxon>Sporormiaceae</taxon>
        <taxon>Sporormia</taxon>
    </lineage>
</organism>
<dbReference type="EMBL" id="MU006594">
    <property type="protein sequence ID" value="KAF2743786.1"/>
    <property type="molecule type" value="Genomic_DNA"/>
</dbReference>
<dbReference type="OrthoDB" id="2679825at2759"/>
<keyword evidence="2" id="KW-1185">Reference proteome</keyword>
<name>A0A6A6V1T7_9PLEO</name>
<dbReference type="AlphaFoldDB" id="A0A6A6V1T7"/>